<keyword evidence="4" id="KW-1185">Reference proteome</keyword>
<dbReference type="Gene3D" id="3.90.1150.10">
    <property type="entry name" value="Aspartate Aminotransferase, domain 1"/>
    <property type="match status" value="1"/>
</dbReference>
<dbReference type="InterPro" id="IPR015422">
    <property type="entry name" value="PyrdxlP-dep_Trfase_small"/>
</dbReference>
<evidence type="ECO:0000256" key="1">
    <source>
        <dbReference type="ARBA" id="ARBA00023002"/>
    </source>
</evidence>
<name>A0AA35RY97_GEOBA</name>
<dbReference type="SUPFAM" id="SSF53383">
    <property type="entry name" value="PLP-dependent transferases"/>
    <property type="match status" value="1"/>
</dbReference>
<dbReference type="GO" id="GO:0004375">
    <property type="term" value="F:glycine dehydrogenase (decarboxylating) activity"/>
    <property type="evidence" value="ECO:0007669"/>
    <property type="project" value="InterPro"/>
</dbReference>
<evidence type="ECO:0000313" key="4">
    <source>
        <dbReference type="Proteomes" id="UP001174909"/>
    </source>
</evidence>
<dbReference type="InterPro" id="IPR015421">
    <property type="entry name" value="PyrdxlP-dep_Trfase_major"/>
</dbReference>
<dbReference type="EMBL" id="CASHTH010001754">
    <property type="protein sequence ID" value="CAI8019444.1"/>
    <property type="molecule type" value="Genomic_DNA"/>
</dbReference>
<dbReference type="PANTHER" id="PTHR42806">
    <property type="entry name" value="GLYCINE CLEAVAGE SYSTEM P-PROTEIN"/>
    <property type="match status" value="1"/>
</dbReference>
<evidence type="ECO:0000313" key="3">
    <source>
        <dbReference type="EMBL" id="CAI8019444.1"/>
    </source>
</evidence>
<protein>
    <submittedName>
        <fullName evidence="3">Probable glycine dehydrogenase (Decarboxylating) subunit 1</fullName>
    </submittedName>
</protein>
<dbReference type="Pfam" id="PF02347">
    <property type="entry name" value="GDC-P"/>
    <property type="match status" value="1"/>
</dbReference>
<gene>
    <name evidence="3" type="ORF">GBAR_LOCUS11696</name>
</gene>
<organism evidence="3 4">
    <name type="scientific">Geodia barretti</name>
    <name type="common">Barrett's horny sponge</name>
    <dbReference type="NCBI Taxonomy" id="519541"/>
    <lineage>
        <taxon>Eukaryota</taxon>
        <taxon>Metazoa</taxon>
        <taxon>Porifera</taxon>
        <taxon>Demospongiae</taxon>
        <taxon>Heteroscleromorpha</taxon>
        <taxon>Tetractinellida</taxon>
        <taxon>Astrophorina</taxon>
        <taxon>Geodiidae</taxon>
        <taxon>Geodia</taxon>
    </lineage>
</organism>
<dbReference type="InterPro" id="IPR015424">
    <property type="entry name" value="PyrdxlP-dep_Trfase"/>
</dbReference>
<dbReference type="InterPro" id="IPR023010">
    <property type="entry name" value="GcvPA"/>
</dbReference>
<comment type="caution">
    <text evidence="3">The sequence shown here is derived from an EMBL/GenBank/DDBJ whole genome shotgun (WGS) entry which is preliminary data.</text>
</comment>
<evidence type="ECO:0000259" key="2">
    <source>
        <dbReference type="Pfam" id="PF02347"/>
    </source>
</evidence>
<dbReference type="Proteomes" id="UP001174909">
    <property type="component" value="Unassembled WGS sequence"/>
</dbReference>
<proteinExistence type="predicted"/>
<dbReference type="InterPro" id="IPR049315">
    <property type="entry name" value="GDC-P_N"/>
</dbReference>
<dbReference type="AlphaFoldDB" id="A0AA35RY97"/>
<feature type="domain" description="Glycine cleavage system P-protein N-terminal" evidence="2">
    <location>
        <begin position="2"/>
        <end position="220"/>
    </location>
</feature>
<dbReference type="PANTHER" id="PTHR42806:SF1">
    <property type="entry name" value="GLYCINE DEHYDROGENASE (DECARBOXYLATING)"/>
    <property type="match status" value="1"/>
</dbReference>
<dbReference type="Gene3D" id="3.40.640.10">
    <property type="entry name" value="Type I PLP-dependent aspartate aminotransferase-like (Major domain)"/>
    <property type="match status" value="1"/>
</dbReference>
<accession>A0AA35RY97</accession>
<sequence length="257" mass="27563">MATYLSGLGLRIVTIPFDRESGRTDPAAVERALGADTAALLLAYPNFLGVIEPLAKLCELAHAAGALAVVSADPIAQAVLRPPGELGADIATAEGQPLGIPLFYGGPYVGLLATSMRNVRQMPGRLAGIAHDERGRRGFVLTLKPREQDIRREKATSNICTNEALIATAVAIYLAALGPSGLRDVAEHCYHRSHYLATELARVAGIDARFSGRFFREMVVRTPVAPAELNRRLWEEHGIVGGWIWAASTWAWTAAGC</sequence>
<reference evidence="3" key="1">
    <citation type="submission" date="2023-03" db="EMBL/GenBank/DDBJ databases">
        <authorList>
            <person name="Steffen K."/>
            <person name="Cardenas P."/>
        </authorList>
    </citation>
    <scope>NUCLEOTIDE SEQUENCE</scope>
</reference>
<keyword evidence="1" id="KW-0560">Oxidoreductase</keyword>
<dbReference type="GO" id="GO:0009116">
    <property type="term" value="P:nucleoside metabolic process"/>
    <property type="evidence" value="ECO:0007669"/>
    <property type="project" value="InterPro"/>
</dbReference>